<dbReference type="Proteomes" id="UP000256877">
    <property type="component" value="Unassembled WGS sequence"/>
</dbReference>
<evidence type="ECO:0000313" key="2">
    <source>
        <dbReference type="EMBL" id="RFA97155.1"/>
    </source>
</evidence>
<evidence type="ECO:0000313" key="3">
    <source>
        <dbReference type="EMBL" id="RFB00054.1"/>
    </source>
</evidence>
<proteinExistence type="predicted"/>
<protein>
    <submittedName>
        <fullName evidence="3">Class III signal peptide</fullName>
    </submittedName>
</protein>
<feature type="transmembrane region" description="Helical" evidence="1">
    <location>
        <begin position="12"/>
        <end position="32"/>
    </location>
</feature>
<keyword evidence="1" id="KW-0812">Transmembrane</keyword>
<sequence length="146" mass="14998">MPTKLKGMTSIEIAIIVAIVLIIAVAVGWYLYTTFVASTGAQARLATSNAEYVNATQRLRIFVTNPGPVNVTITGITLQGQPCSLVDPSSGASKWAVKEAGGIKIVVGGSGYINATCSVKAVPGTSLSGYVTTSAGTSFPFTAVVR</sequence>
<accession>A0A371R6F8</accession>
<evidence type="ECO:0000313" key="5">
    <source>
        <dbReference type="Proteomes" id="UP000257123"/>
    </source>
</evidence>
<dbReference type="AlphaFoldDB" id="A0A371R6F8"/>
<dbReference type="Proteomes" id="UP000257123">
    <property type="component" value="Unassembled WGS sequence"/>
</dbReference>
<comment type="caution">
    <text evidence="3">The sequence shown here is derived from an EMBL/GenBank/DDBJ whole genome shotgun (WGS) entry which is preliminary data.</text>
</comment>
<evidence type="ECO:0000313" key="4">
    <source>
        <dbReference type="Proteomes" id="UP000256877"/>
    </source>
</evidence>
<reference evidence="4 5" key="1">
    <citation type="submission" date="2017-07" db="EMBL/GenBank/DDBJ databases">
        <title>Draft genome sequence of aerobic hyperthermophilic archaea, Pyrobaculum aerophilum YKB31 and YKB32.</title>
        <authorList>
            <person name="Mochizuki T."/>
            <person name="Berliner A.J."/>
            <person name="Yoshida-Takashima Y."/>
            <person name="Takaki Y."/>
            <person name="Nunoura T."/>
            <person name="Takai K."/>
        </authorList>
    </citation>
    <scope>NUCLEOTIDE SEQUENCE [LARGE SCALE GENOMIC DNA]</scope>
    <source>
        <strain evidence="2 5">YKB31</strain>
        <strain evidence="3 4">YKB32</strain>
    </source>
</reference>
<dbReference type="EMBL" id="NMUE01000008">
    <property type="protein sequence ID" value="RFA97155.1"/>
    <property type="molecule type" value="Genomic_DNA"/>
</dbReference>
<keyword evidence="1" id="KW-1133">Transmembrane helix</keyword>
<keyword evidence="1" id="KW-0472">Membrane</keyword>
<organism evidence="3 4">
    <name type="scientific">Pyrobaculum aerophilum</name>
    <dbReference type="NCBI Taxonomy" id="13773"/>
    <lineage>
        <taxon>Archaea</taxon>
        <taxon>Thermoproteota</taxon>
        <taxon>Thermoprotei</taxon>
        <taxon>Thermoproteales</taxon>
        <taxon>Thermoproteaceae</taxon>
        <taxon>Pyrobaculum</taxon>
    </lineage>
</organism>
<gene>
    <name evidence="2" type="ORF">CGL51_03735</name>
    <name evidence="3" type="ORF">CGL52_02555</name>
</gene>
<name>A0A371R6F8_9CREN</name>
<evidence type="ECO:0000256" key="1">
    <source>
        <dbReference type="SAM" id="Phobius"/>
    </source>
</evidence>
<dbReference type="EMBL" id="NMUF01000004">
    <property type="protein sequence ID" value="RFB00054.1"/>
    <property type="molecule type" value="Genomic_DNA"/>
</dbReference>
<dbReference type="RefSeq" id="WP_116420732.1">
    <property type="nucleotide sequence ID" value="NZ_NMUE01000008.1"/>
</dbReference>